<accession>A0A7S3VPY2</accession>
<reference evidence="2" key="1">
    <citation type="submission" date="2021-01" db="EMBL/GenBank/DDBJ databases">
        <authorList>
            <person name="Corre E."/>
            <person name="Pelletier E."/>
            <person name="Niang G."/>
            <person name="Scheremetjew M."/>
            <person name="Finn R."/>
            <person name="Kale V."/>
            <person name="Holt S."/>
            <person name="Cochrane G."/>
            <person name="Meng A."/>
            <person name="Brown T."/>
            <person name="Cohen L."/>
        </authorList>
    </citation>
    <scope>NUCLEOTIDE SEQUENCE</scope>
    <source>
        <strain evidence="2">CCMP1320</strain>
    </source>
</reference>
<feature type="region of interest" description="Disordered" evidence="1">
    <location>
        <begin position="389"/>
        <end position="409"/>
    </location>
</feature>
<organism evidence="2">
    <name type="scientific">Dunaliella tertiolecta</name>
    <name type="common">Green alga</name>
    <dbReference type="NCBI Taxonomy" id="3047"/>
    <lineage>
        <taxon>Eukaryota</taxon>
        <taxon>Viridiplantae</taxon>
        <taxon>Chlorophyta</taxon>
        <taxon>core chlorophytes</taxon>
        <taxon>Chlorophyceae</taxon>
        <taxon>CS clade</taxon>
        <taxon>Chlamydomonadales</taxon>
        <taxon>Dunaliellaceae</taxon>
        <taxon>Dunaliella</taxon>
    </lineage>
</organism>
<feature type="compositionally biased region" description="Low complexity" evidence="1">
    <location>
        <begin position="394"/>
        <end position="403"/>
    </location>
</feature>
<dbReference type="SUPFAM" id="SSF53474">
    <property type="entry name" value="alpha/beta-Hydrolases"/>
    <property type="match status" value="1"/>
</dbReference>
<sequence>MSQWSKLIQQLLASPALGTVLDRQFVRLGLLTGKFFPLGWGDLNAINFHQDLSCMKEWPPAGIKMDKWKEVERGVFDGYGYKVFEGTYKTPCTARMYDALPPESRMGRVQLMVPDVRSGSKTGNISSNGAGSALGCALHLAATGDQGFSRRLRLARPLLQQGICSLVHESPFYNSRRPQAQRGSKLLRVSDLFVLGYATIYESVCLLHYLTRDGFDEGGLCMTGLSMGGVHACMTAAVYPRPVACTPLLAPRSAAAAYCDGALAAAMAWTSLLQAYDEKGVDVLQAVSAASQAVSWMGSANYVLGMQQSADGASLRQENTQSGGTLDAASCSSNGGNITAGRSLWKADAGSMCSPDGQAPLGDMWAVRTTASQPTDVQSSNLHFASYPHHHHYQQQQQQQQQQESHWSSLLASSPNRVLNEGSVEARVRLKNVLEAYTDISRFPLPRCPEAAVLVAADNDGYVSLDSVRELHRHWAGSELRMVNGGHVSAFIMHQDTFRQAIADSLCRLRTCRQQGKHE</sequence>
<evidence type="ECO:0000313" key="2">
    <source>
        <dbReference type="EMBL" id="CAE0499161.1"/>
    </source>
</evidence>
<dbReference type="EMBL" id="HBIP01023758">
    <property type="protein sequence ID" value="CAE0499161.1"/>
    <property type="molecule type" value="Transcribed_RNA"/>
</dbReference>
<dbReference type="Pfam" id="PF09752">
    <property type="entry name" value="ABHD18"/>
    <property type="match status" value="1"/>
</dbReference>
<dbReference type="PANTHER" id="PTHR13617">
    <property type="entry name" value="PROTEIN ABHD18"/>
    <property type="match status" value="1"/>
</dbReference>
<name>A0A7S3VPY2_DUNTE</name>
<evidence type="ECO:0000256" key="1">
    <source>
        <dbReference type="SAM" id="MobiDB-lite"/>
    </source>
</evidence>
<dbReference type="PANTHER" id="PTHR13617:SF14">
    <property type="entry name" value="PROTEIN ABHD18"/>
    <property type="match status" value="1"/>
</dbReference>
<dbReference type="AlphaFoldDB" id="A0A7S3VPY2"/>
<dbReference type="InterPro" id="IPR029058">
    <property type="entry name" value="AB_hydrolase_fold"/>
</dbReference>
<protein>
    <submittedName>
        <fullName evidence="2">Uncharacterized protein</fullName>
    </submittedName>
</protein>
<dbReference type="Gene3D" id="3.40.50.1820">
    <property type="entry name" value="alpha/beta hydrolase"/>
    <property type="match status" value="1"/>
</dbReference>
<proteinExistence type="predicted"/>
<dbReference type="InterPro" id="IPR019149">
    <property type="entry name" value="ABHD18"/>
</dbReference>
<gene>
    <name evidence="2" type="ORF">DTER00134_LOCUS14234</name>
</gene>